<evidence type="ECO:0000259" key="2">
    <source>
        <dbReference type="Pfam" id="PF03061"/>
    </source>
</evidence>
<dbReference type="Proteomes" id="UP001141619">
    <property type="component" value="Unassembled WGS sequence"/>
</dbReference>
<accession>A0A9X3TYD1</accession>
<dbReference type="EMBL" id="JANWOI010000003">
    <property type="protein sequence ID" value="MDA5193947.1"/>
    <property type="molecule type" value="Genomic_DNA"/>
</dbReference>
<dbReference type="GO" id="GO:0005829">
    <property type="term" value="C:cytosol"/>
    <property type="evidence" value="ECO:0007669"/>
    <property type="project" value="TreeGrafter"/>
</dbReference>
<evidence type="ECO:0000313" key="3">
    <source>
        <dbReference type="EMBL" id="MDA5193947.1"/>
    </source>
</evidence>
<dbReference type="Gene3D" id="3.10.129.10">
    <property type="entry name" value="Hotdog Thioesterase"/>
    <property type="match status" value="1"/>
</dbReference>
<dbReference type="GO" id="GO:0061522">
    <property type="term" value="F:1,4-dihydroxy-2-naphthoyl-CoA thioesterase activity"/>
    <property type="evidence" value="ECO:0007669"/>
    <property type="project" value="TreeGrafter"/>
</dbReference>
<protein>
    <submittedName>
        <fullName evidence="3">PaaI family thioesterase</fullName>
    </submittedName>
</protein>
<proteinExistence type="predicted"/>
<dbReference type="PANTHER" id="PTHR43240:SF10">
    <property type="entry name" value="BLL4964 PROTEIN"/>
    <property type="match status" value="1"/>
</dbReference>
<dbReference type="RefSeq" id="WP_274943654.1">
    <property type="nucleotide sequence ID" value="NZ_JANWOI010000003.1"/>
</dbReference>
<keyword evidence="1" id="KW-0378">Hydrolase</keyword>
<dbReference type="CDD" id="cd03443">
    <property type="entry name" value="PaaI_thioesterase"/>
    <property type="match status" value="1"/>
</dbReference>
<evidence type="ECO:0000256" key="1">
    <source>
        <dbReference type="ARBA" id="ARBA00022801"/>
    </source>
</evidence>
<dbReference type="PANTHER" id="PTHR43240">
    <property type="entry name" value="1,4-DIHYDROXY-2-NAPHTHOYL-COA THIOESTERASE 1"/>
    <property type="match status" value="1"/>
</dbReference>
<keyword evidence="4" id="KW-1185">Reference proteome</keyword>
<dbReference type="InterPro" id="IPR029069">
    <property type="entry name" value="HotDog_dom_sf"/>
</dbReference>
<comment type="caution">
    <text evidence="3">The sequence shown here is derived from an EMBL/GenBank/DDBJ whole genome shotgun (WGS) entry which is preliminary data.</text>
</comment>
<dbReference type="NCBIfam" id="TIGR00369">
    <property type="entry name" value="unchar_dom_1"/>
    <property type="match status" value="1"/>
</dbReference>
<dbReference type="InterPro" id="IPR006683">
    <property type="entry name" value="Thioestr_dom"/>
</dbReference>
<organism evidence="3 4">
    <name type="scientific">Govanella unica</name>
    <dbReference type="NCBI Taxonomy" id="2975056"/>
    <lineage>
        <taxon>Bacteria</taxon>
        <taxon>Pseudomonadati</taxon>
        <taxon>Pseudomonadota</taxon>
        <taxon>Alphaproteobacteria</taxon>
        <taxon>Emcibacterales</taxon>
        <taxon>Govanellaceae</taxon>
        <taxon>Govanella</taxon>
    </lineage>
</organism>
<dbReference type="Pfam" id="PF03061">
    <property type="entry name" value="4HBT"/>
    <property type="match status" value="1"/>
</dbReference>
<gene>
    <name evidence="3" type="ORF">NYP16_08285</name>
</gene>
<sequence length="148" mass="16209">MTDGAIPNERTLKLTGDELEQFIDGIFDPEVRLDLGDIVSVVPGHARMRLTPQPHMLRKGDIVSGPYLMGLADVAAYVIIVAHIGKVAMAVTSNLNMNFLRACTLEDITADAYLLKLGRRLANAEIRIWQGQEDRLIAHATVSYALPG</sequence>
<dbReference type="AlphaFoldDB" id="A0A9X3TYD1"/>
<reference evidence="3" key="1">
    <citation type="submission" date="2022-08" db="EMBL/GenBank/DDBJ databases">
        <authorList>
            <person name="Vandamme P."/>
            <person name="Hettiarachchi A."/>
            <person name="Peeters C."/>
            <person name="Cnockaert M."/>
            <person name="Carlier A."/>
        </authorList>
    </citation>
    <scope>NUCLEOTIDE SEQUENCE</scope>
    <source>
        <strain evidence="3">LMG 31809</strain>
    </source>
</reference>
<feature type="domain" description="Thioesterase" evidence="2">
    <location>
        <begin position="62"/>
        <end position="134"/>
    </location>
</feature>
<evidence type="ECO:0000313" key="4">
    <source>
        <dbReference type="Proteomes" id="UP001141619"/>
    </source>
</evidence>
<dbReference type="InterPro" id="IPR003736">
    <property type="entry name" value="PAAI_dom"/>
</dbReference>
<name>A0A9X3TYD1_9PROT</name>
<reference evidence="3" key="2">
    <citation type="journal article" date="2023" name="Syst. Appl. Microbiol.">
        <title>Govania unica gen. nov., sp. nov., a rare biosphere bacterium that represents a novel family in the class Alphaproteobacteria.</title>
        <authorList>
            <person name="Vandamme P."/>
            <person name="Peeters C."/>
            <person name="Hettiarachchi A."/>
            <person name="Cnockaert M."/>
            <person name="Carlier A."/>
        </authorList>
    </citation>
    <scope>NUCLEOTIDE SEQUENCE</scope>
    <source>
        <strain evidence="3">LMG 31809</strain>
    </source>
</reference>
<dbReference type="SUPFAM" id="SSF54637">
    <property type="entry name" value="Thioesterase/thiol ester dehydrase-isomerase"/>
    <property type="match status" value="1"/>
</dbReference>